<evidence type="ECO:0000256" key="2">
    <source>
        <dbReference type="ARBA" id="ARBA00004496"/>
    </source>
</evidence>
<evidence type="ECO:0000256" key="1">
    <source>
        <dbReference type="ARBA" id="ARBA00004123"/>
    </source>
</evidence>
<dbReference type="Gene3D" id="2.170.270.10">
    <property type="entry name" value="SET domain"/>
    <property type="match status" value="1"/>
</dbReference>
<dbReference type="AlphaFoldDB" id="A0A9D3PY21"/>
<dbReference type="GO" id="GO:0005737">
    <property type="term" value="C:cytoplasm"/>
    <property type="evidence" value="ECO:0007669"/>
    <property type="project" value="UniProtKB-SubCell"/>
</dbReference>
<dbReference type="GO" id="GO:0032259">
    <property type="term" value="P:methylation"/>
    <property type="evidence" value="ECO:0007669"/>
    <property type="project" value="UniProtKB-KW"/>
</dbReference>
<dbReference type="PROSITE" id="PS50280">
    <property type="entry name" value="SET"/>
    <property type="match status" value="1"/>
</dbReference>
<sequence>MERGVTGSPPLSPCVMEESTKDTSLDVEFDCNTNQIKNKEFFEAEEQKKKLKVDQELCATENHQKVDFWFCEQCEEYFIEECPTHGPPVFIPDTPVALGVPNRAALTAPAGIEIIQEGGEVDVCCMDRNIPKGALFGPYQGEVVSQDKSSGFFSWMIFDENNTYKSIDGSDETKANWMRYVRNSAEESERNLTAFQHGEHIYFRVCRDLSEGEKLRVWYSEDYMGRLHSMSQDSIDHNLATGVLICSQCGKNYRWASHLTNCSHEDMQFCMYVE</sequence>
<comment type="caution">
    <text evidence="16">The sequence shown here is derived from an EMBL/GenBank/DDBJ whole genome shotgun (WGS) entry which is preliminary data.</text>
</comment>
<evidence type="ECO:0000313" key="17">
    <source>
        <dbReference type="Proteomes" id="UP001046870"/>
    </source>
</evidence>
<evidence type="ECO:0000256" key="8">
    <source>
        <dbReference type="ARBA" id="ARBA00022691"/>
    </source>
</evidence>
<keyword evidence="9" id="KW-0832">Ubl conjugation</keyword>
<evidence type="ECO:0000256" key="7">
    <source>
        <dbReference type="ARBA" id="ARBA00022679"/>
    </source>
</evidence>
<accession>A0A9D3PY21</accession>
<evidence type="ECO:0000256" key="12">
    <source>
        <dbReference type="ARBA" id="ARBA00023242"/>
    </source>
</evidence>
<evidence type="ECO:0000256" key="14">
    <source>
        <dbReference type="ARBA" id="ARBA00072511"/>
    </source>
</evidence>
<keyword evidence="5" id="KW-0597">Phosphoprotein</keyword>
<evidence type="ECO:0000259" key="15">
    <source>
        <dbReference type="PROSITE" id="PS50280"/>
    </source>
</evidence>
<dbReference type="FunFam" id="2.170.270.10:FF:000014">
    <property type="entry name" value="PR domain-containing protein 11"/>
    <property type="match status" value="1"/>
</dbReference>
<evidence type="ECO:0000256" key="9">
    <source>
        <dbReference type="ARBA" id="ARBA00022843"/>
    </source>
</evidence>
<dbReference type="InterPro" id="IPR050331">
    <property type="entry name" value="Zinc_finger"/>
</dbReference>
<keyword evidence="7" id="KW-0808">Transferase</keyword>
<evidence type="ECO:0000256" key="6">
    <source>
        <dbReference type="ARBA" id="ARBA00022603"/>
    </source>
</evidence>
<dbReference type="PANTHER" id="PTHR16515">
    <property type="entry name" value="PR DOMAIN ZINC FINGER PROTEIN"/>
    <property type="match status" value="1"/>
</dbReference>
<comment type="function">
    <text evidence="13">May be involved in transcription regulation.</text>
</comment>
<dbReference type="EMBL" id="JAFDVH010000011">
    <property type="protein sequence ID" value="KAG7467960.1"/>
    <property type="molecule type" value="Genomic_DNA"/>
</dbReference>
<dbReference type="OrthoDB" id="9930943at2759"/>
<dbReference type="Pfam" id="PF21549">
    <property type="entry name" value="PRDM2_PR"/>
    <property type="match status" value="1"/>
</dbReference>
<dbReference type="PANTHER" id="PTHR16515:SF48">
    <property type="entry name" value="PR DOMAIN-CONTAINING PROTEIN 11"/>
    <property type="match status" value="1"/>
</dbReference>
<dbReference type="SUPFAM" id="SSF82199">
    <property type="entry name" value="SET domain"/>
    <property type="match status" value="1"/>
</dbReference>
<evidence type="ECO:0000256" key="5">
    <source>
        <dbReference type="ARBA" id="ARBA00022553"/>
    </source>
</evidence>
<organism evidence="16 17">
    <name type="scientific">Megalops atlanticus</name>
    <name type="common">Tarpon</name>
    <name type="synonym">Clupea gigantea</name>
    <dbReference type="NCBI Taxonomy" id="7932"/>
    <lineage>
        <taxon>Eukaryota</taxon>
        <taxon>Metazoa</taxon>
        <taxon>Chordata</taxon>
        <taxon>Craniata</taxon>
        <taxon>Vertebrata</taxon>
        <taxon>Euteleostomi</taxon>
        <taxon>Actinopterygii</taxon>
        <taxon>Neopterygii</taxon>
        <taxon>Teleostei</taxon>
        <taxon>Elopiformes</taxon>
        <taxon>Megalopidae</taxon>
        <taxon>Megalops</taxon>
    </lineage>
</organism>
<evidence type="ECO:0000256" key="11">
    <source>
        <dbReference type="ARBA" id="ARBA00023163"/>
    </source>
</evidence>
<keyword evidence="17" id="KW-1185">Reference proteome</keyword>
<dbReference type="GO" id="GO:0006357">
    <property type="term" value="P:regulation of transcription by RNA polymerase II"/>
    <property type="evidence" value="ECO:0007669"/>
    <property type="project" value="TreeGrafter"/>
</dbReference>
<comment type="subcellular location">
    <subcellularLocation>
        <location evidence="2">Cytoplasm</location>
    </subcellularLocation>
    <subcellularLocation>
        <location evidence="1">Nucleus</location>
    </subcellularLocation>
</comment>
<keyword evidence="10" id="KW-0805">Transcription regulation</keyword>
<evidence type="ECO:0000313" key="16">
    <source>
        <dbReference type="EMBL" id="KAG7467960.1"/>
    </source>
</evidence>
<dbReference type="GO" id="GO:0003700">
    <property type="term" value="F:DNA-binding transcription factor activity"/>
    <property type="evidence" value="ECO:0007669"/>
    <property type="project" value="TreeGrafter"/>
</dbReference>
<name>A0A9D3PY21_MEGAT</name>
<evidence type="ECO:0000256" key="13">
    <source>
        <dbReference type="ARBA" id="ARBA00055438"/>
    </source>
</evidence>
<dbReference type="GO" id="GO:0008168">
    <property type="term" value="F:methyltransferase activity"/>
    <property type="evidence" value="ECO:0007669"/>
    <property type="project" value="UniProtKB-KW"/>
</dbReference>
<gene>
    <name evidence="16" type="ORF">MATL_G00137760</name>
</gene>
<dbReference type="InterPro" id="IPR046341">
    <property type="entry name" value="SET_dom_sf"/>
</dbReference>
<dbReference type="SMART" id="SM00317">
    <property type="entry name" value="SET"/>
    <property type="match status" value="1"/>
</dbReference>
<dbReference type="GO" id="GO:0000978">
    <property type="term" value="F:RNA polymerase II cis-regulatory region sequence-specific DNA binding"/>
    <property type="evidence" value="ECO:0007669"/>
    <property type="project" value="TreeGrafter"/>
</dbReference>
<protein>
    <recommendedName>
        <fullName evidence="14">PR domain-containing protein 11</fullName>
    </recommendedName>
</protein>
<evidence type="ECO:0000256" key="10">
    <source>
        <dbReference type="ARBA" id="ARBA00023015"/>
    </source>
</evidence>
<keyword evidence="6" id="KW-0489">Methyltransferase</keyword>
<reference evidence="16" key="1">
    <citation type="submission" date="2021-01" db="EMBL/GenBank/DDBJ databases">
        <authorList>
            <person name="Zahm M."/>
            <person name="Roques C."/>
            <person name="Cabau C."/>
            <person name="Klopp C."/>
            <person name="Donnadieu C."/>
            <person name="Jouanno E."/>
            <person name="Lampietro C."/>
            <person name="Louis A."/>
            <person name="Herpin A."/>
            <person name="Echchiki A."/>
            <person name="Berthelot C."/>
            <person name="Parey E."/>
            <person name="Roest-Crollius H."/>
            <person name="Braasch I."/>
            <person name="Postlethwait J."/>
            <person name="Bobe J."/>
            <person name="Montfort J."/>
            <person name="Bouchez O."/>
            <person name="Begum T."/>
            <person name="Mejri S."/>
            <person name="Adams A."/>
            <person name="Chen W.-J."/>
            <person name="Guiguen Y."/>
        </authorList>
    </citation>
    <scope>NUCLEOTIDE SEQUENCE</scope>
    <source>
        <strain evidence="16">YG-15Mar2019-1</strain>
        <tissue evidence="16">Brain</tissue>
    </source>
</reference>
<evidence type="ECO:0000256" key="3">
    <source>
        <dbReference type="ARBA" id="ARBA00022490"/>
    </source>
</evidence>
<evidence type="ECO:0000256" key="4">
    <source>
        <dbReference type="ARBA" id="ARBA00022499"/>
    </source>
</evidence>
<keyword evidence="3" id="KW-0963">Cytoplasm</keyword>
<dbReference type="Proteomes" id="UP001046870">
    <property type="component" value="Chromosome 11"/>
</dbReference>
<dbReference type="GO" id="GO:0005634">
    <property type="term" value="C:nucleus"/>
    <property type="evidence" value="ECO:0007669"/>
    <property type="project" value="UniProtKB-SubCell"/>
</dbReference>
<feature type="domain" description="SET" evidence="15">
    <location>
        <begin position="110"/>
        <end position="220"/>
    </location>
</feature>
<proteinExistence type="predicted"/>
<keyword evidence="4" id="KW-1017">Isopeptide bond</keyword>
<dbReference type="InterPro" id="IPR001214">
    <property type="entry name" value="SET_dom"/>
</dbReference>
<keyword evidence="8" id="KW-0949">S-adenosyl-L-methionine</keyword>
<dbReference type="GO" id="GO:0045165">
    <property type="term" value="P:cell fate commitment"/>
    <property type="evidence" value="ECO:0007669"/>
    <property type="project" value="TreeGrafter"/>
</dbReference>
<keyword evidence="11" id="KW-0804">Transcription</keyword>
<keyword evidence="12" id="KW-0539">Nucleus</keyword>